<dbReference type="VEuPathDB" id="FungiDB:FUN_007692"/>
<feature type="compositionally biased region" description="Polar residues" evidence="1">
    <location>
        <begin position="476"/>
        <end position="492"/>
    </location>
</feature>
<evidence type="ECO:0000313" key="4">
    <source>
        <dbReference type="Proteomes" id="UP000232688"/>
    </source>
</evidence>
<organism evidence="3 4">
    <name type="scientific">Rhizophagus irregularis</name>
    <dbReference type="NCBI Taxonomy" id="588596"/>
    <lineage>
        <taxon>Eukaryota</taxon>
        <taxon>Fungi</taxon>
        <taxon>Fungi incertae sedis</taxon>
        <taxon>Mucoromycota</taxon>
        <taxon>Glomeromycotina</taxon>
        <taxon>Glomeromycetes</taxon>
        <taxon>Glomerales</taxon>
        <taxon>Glomeraceae</taxon>
        <taxon>Rhizophagus</taxon>
    </lineage>
</organism>
<evidence type="ECO:0000313" key="2">
    <source>
        <dbReference type="EMBL" id="CAB5378062.1"/>
    </source>
</evidence>
<reference evidence="2" key="3">
    <citation type="submission" date="2020-05" db="EMBL/GenBank/DDBJ databases">
        <authorList>
            <person name="Rincon C."/>
            <person name="Sanders R I."/>
            <person name="Robbins C."/>
            <person name="Chaturvedi A."/>
        </authorList>
    </citation>
    <scope>NUCLEOTIDE SEQUENCE</scope>
    <source>
        <strain evidence="2">CHB12</strain>
    </source>
</reference>
<feature type="region of interest" description="Disordered" evidence="1">
    <location>
        <begin position="107"/>
        <end position="142"/>
    </location>
</feature>
<proteinExistence type="predicted"/>
<dbReference type="Proteomes" id="UP000232688">
    <property type="component" value="Unassembled WGS sequence"/>
</dbReference>
<feature type="compositionally biased region" description="Low complexity" evidence="1">
    <location>
        <begin position="121"/>
        <end position="142"/>
    </location>
</feature>
<gene>
    <name evidence="2" type="ORF">CHRIB12_LOCUS16037</name>
    <name evidence="3" type="ORF">RhiirA1_462662</name>
</gene>
<dbReference type="VEuPathDB" id="FungiDB:RhiirFUN_009095"/>
<dbReference type="Proteomes" id="UP000684084">
    <property type="component" value="Unassembled WGS sequence"/>
</dbReference>
<dbReference type="AlphaFoldDB" id="A0A2I1EX43"/>
<dbReference type="OrthoDB" id="2430144at2759"/>
<dbReference type="EMBL" id="LLXH01000654">
    <property type="protein sequence ID" value="PKC64267.1"/>
    <property type="molecule type" value="Genomic_DNA"/>
</dbReference>
<dbReference type="VEuPathDB" id="FungiDB:RhiirA1_462662"/>
<feature type="region of interest" description="Disordered" evidence="1">
    <location>
        <begin position="469"/>
        <end position="501"/>
    </location>
</feature>
<protein>
    <submittedName>
        <fullName evidence="3">Uncharacterized protein</fullName>
    </submittedName>
</protein>
<comment type="caution">
    <text evidence="3">The sequence shown here is derived from an EMBL/GenBank/DDBJ whole genome shotgun (WGS) entry which is preliminary data.</text>
</comment>
<accession>A0A2I1EX43</accession>
<evidence type="ECO:0000313" key="3">
    <source>
        <dbReference type="EMBL" id="PKC64267.1"/>
    </source>
</evidence>
<dbReference type="EMBL" id="CAGKOT010000038">
    <property type="protein sequence ID" value="CAB5378062.1"/>
    <property type="molecule type" value="Genomic_DNA"/>
</dbReference>
<sequence>MPSNVTKKQRSIDWMFSCNNPTPIEFFRFIQPTRKARAIENYGKFLEQAIGLCEDPRKVSKLENVKKTSNCDSDWNIWLIEKRATNTEIHRELNSVVSKKARKRQLKKQDEYDEDIERAVSSNESSPYSTSYVSSNESSNESYSDSSFLLRLLKKYCEKESTSLYDPAHSFIIDLSPSSKIKGQFNNGQWTELVKRRPGVVKNTYHYEIEPLVAHLFSQDMDLSQAREKWHELRNVAAPTYNDGFSYAKSDWDKIKRWVERVTGQFLDAFESPRNPLRNDCHEREWTGDYIIPLIQGALKLDGKFRVPWGEVSVLATLRRRNNDKDILAEQVERGHQVDILCNYEQYEIACALVCGGPYSYDLTKLASDEFNLPRIMKDMLDDLEMKFLYSGKNGMELYIVGIQAYMTEVRIYLIEKREIYFFHHLKTFNLPLTFSTYKSLKCALRVAWNIRGLLNSLVQELNTVNAGDDGGFKTPPTTSSVNKKTMQTPSKQPKRKRRIN</sequence>
<reference evidence="3 4" key="1">
    <citation type="submission" date="2017-10" db="EMBL/GenBank/DDBJ databases">
        <title>Extensive intraspecific genome diversity in a model arbuscular mycorrhizal fungus.</title>
        <authorList>
            <person name="Chen E.C.H."/>
            <person name="Morin E."/>
            <person name="Baudet D."/>
            <person name="Noel J."/>
            <person name="Ndikumana S."/>
            <person name="Charron P."/>
            <person name="St-Onge C."/>
            <person name="Giorgi J."/>
            <person name="Grigoriev I.V."/>
            <person name="Roux C."/>
            <person name="Martin F.M."/>
            <person name="Corradi N."/>
        </authorList>
    </citation>
    <scope>NUCLEOTIDE SEQUENCE [LARGE SCALE GENOMIC DNA]</scope>
    <source>
        <strain evidence="3 4">A1</strain>
    </source>
</reference>
<name>A0A2I1EX43_9GLOM</name>
<reference evidence="3 4" key="2">
    <citation type="submission" date="2017-10" db="EMBL/GenBank/DDBJ databases">
        <title>Genome analyses suggest a sexual origin of heterokaryosis in a supposedly ancient asexual fungus.</title>
        <authorList>
            <person name="Corradi N."/>
            <person name="Sedzielewska K."/>
            <person name="Noel J."/>
            <person name="Charron P."/>
            <person name="Farinelli L."/>
            <person name="Marton T."/>
            <person name="Kruger M."/>
            <person name="Pelin A."/>
            <person name="Brachmann A."/>
            <person name="Corradi N."/>
        </authorList>
    </citation>
    <scope>NUCLEOTIDE SEQUENCE [LARGE SCALE GENOMIC DNA]</scope>
    <source>
        <strain evidence="3 4">A1</strain>
    </source>
</reference>
<evidence type="ECO:0000256" key="1">
    <source>
        <dbReference type="SAM" id="MobiDB-lite"/>
    </source>
</evidence>